<gene>
    <name evidence="1" type="ORF">CSOL1703_00003695</name>
</gene>
<evidence type="ECO:0000313" key="1">
    <source>
        <dbReference type="EMBL" id="CAH0039578.1"/>
    </source>
</evidence>
<protein>
    <submittedName>
        <fullName evidence="1">Uncharacterized protein</fullName>
    </submittedName>
</protein>
<dbReference type="EMBL" id="CABFOC020000002">
    <property type="protein sequence ID" value="CAH0039578.1"/>
    <property type="molecule type" value="Genomic_DNA"/>
</dbReference>
<keyword evidence="2" id="KW-1185">Reference proteome</keyword>
<sequence>MASQEEMKSYATYLAVNTPDSSKGRPVTEIAVFKLQDLYVENHAAAMSEFESQVISNTTPGSAYAQGIRKLAWGFSADSPDTLVWILDWERIEDHWDFWLRPGFPPLMEALSKLFQAGRPLVRHYDFGGDGMLDGKFQAARVMAREGYAVDVNEDTWWCTLLGYETEAQARADTGLSVSAVESHILQLRYA</sequence>
<dbReference type="OrthoDB" id="3830579at2759"/>
<reference evidence="2" key="1">
    <citation type="submission" date="2019-06" db="EMBL/GenBank/DDBJ databases">
        <authorList>
            <person name="Broberg M."/>
        </authorList>
    </citation>
    <scope>NUCLEOTIDE SEQUENCE [LARGE SCALE GENOMIC DNA]</scope>
</reference>
<dbReference type="Gene3D" id="3.30.70.100">
    <property type="match status" value="1"/>
</dbReference>
<dbReference type="AlphaFoldDB" id="A0A9N9VZ20"/>
<organism evidence="1 2">
    <name type="scientific">Clonostachys solani</name>
    <dbReference type="NCBI Taxonomy" id="160281"/>
    <lineage>
        <taxon>Eukaryota</taxon>
        <taxon>Fungi</taxon>
        <taxon>Dikarya</taxon>
        <taxon>Ascomycota</taxon>
        <taxon>Pezizomycotina</taxon>
        <taxon>Sordariomycetes</taxon>
        <taxon>Hypocreomycetidae</taxon>
        <taxon>Hypocreales</taxon>
        <taxon>Bionectriaceae</taxon>
        <taxon>Clonostachys</taxon>
    </lineage>
</organism>
<reference evidence="1 2" key="2">
    <citation type="submission" date="2021-10" db="EMBL/GenBank/DDBJ databases">
        <authorList>
            <person name="Piombo E."/>
        </authorList>
    </citation>
    <scope>NUCLEOTIDE SEQUENCE [LARGE SCALE GENOMIC DNA]</scope>
</reference>
<proteinExistence type="predicted"/>
<accession>A0A9N9VZ20</accession>
<dbReference type="Proteomes" id="UP000775872">
    <property type="component" value="Unassembled WGS sequence"/>
</dbReference>
<comment type="caution">
    <text evidence="1">The sequence shown here is derived from an EMBL/GenBank/DDBJ whole genome shotgun (WGS) entry which is preliminary data.</text>
</comment>
<name>A0A9N9VZ20_9HYPO</name>
<evidence type="ECO:0000313" key="2">
    <source>
        <dbReference type="Proteomes" id="UP000775872"/>
    </source>
</evidence>